<evidence type="ECO:0000313" key="2">
    <source>
        <dbReference type="Proteomes" id="UP000219689"/>
    </source>
</evidence>
<evidence type="ECO:0000313" key="1">
    <source>
        <dbReference type="EMBL" id="PCR89290.1"/>
    </source>
</evidence>
<dbReference type="InterPro" id="IPR036388">
    <property type="entry name" value="WH-like_DNA-bd_sf"/>
</dbReference>
<comment type="caution">
    <text evidence="1">The sequence shown here is derived from an EMBL/GenBank/DDBJ whole genome shotgun (WGS) entry which is preliminary data.</text>
</comment>
<keyword evidence="2" id="KW-1185">Reference proteome</keyword>
<name>A0A2A5QR27_9EURY</name>
<reference evidence="1 2" key="1">
    <citation type="submission" date="2017-09" db="EMBL/GenBank/DDBJ databases">
        <title>Genome sequences of Natrinema ejinorence JCM 13890T.</title>
        <authorList>
            <person name="Roh S.W."/>
            <person name="Kim Y.B."/>
            <person name="Kim J.Y."/>
        </authorList>
    </citation>
    <scope>NUCLEOTIDE SEQUENCE [LARGE SCALE GENOMIC DNA]</scope>
    <source>
        <strain evidence="1 2">JCM 13890</strain>
    </source>
</reference>
<dbReference type="AlphaFoldDB" id="A0A2A5QR27"/>
<protein>
    <recommendedName>
        <fullName evidence="3">MarR family transcriptional regulator</fullName>
    </recommendedName>
</protein>
<organism evidence="1 2">
    <name type="scientific">Natrinema ejinorense</name>
    <dbReference type="NCBI Taxonomy" id="373386"/>
    <lineage>
        <taxon>Archaea</taxon>
        <taxon>Methanobacteriati</taxon>
        <taxon>Methanobacteriota</taxon>
        <taxon>Stenosarchaea group</taxon>
        <taxon>Halobacteria</taxon>
        <taxon>Halobacteriales</taxon>
        <taxon>Natrialbaceae</taxon>
        <taxon>Natrinema</taxon>
    </lineage>
</organism>
<dbReference type="OrthoDB" id="285635at2157"/>
<gene>
    <name evidence="1" type="ORF">CP557_01300</name>
</gene>
<dbReference type="SUPFAM" id="SSF46785">
    <property type="entry name" value="Winged helix' DNA-binding domain"/>
    <property type="match status" value="1"/>
</dbReference>
<dbReference type="EMBL" id="NXNI01000001">
    <property type="protein sequence ID" value="PCR89290.1"/>
    <property type="molecule type" value="Genomic_DNA"/>
</dbReference>
<dbReference type="Proteomes" id="UP000219689">
    <property type="component" value="Unassembled WGS sequence"/>
</dbReference>
<dbReference type="InterPro" id="IPR036390">
    <property type="entry name" value="WH_DNA-bd_sf"/>
</dbReference>
<dbReference type="Gene3D" id="1.10.10.10">
    <property type="entry name" value="Winged helix-like DNA-binding domain superfamily/Winged helix DNA-binding domain"/>
    <property type="match status" value="1"/>
</dbReference>
<dbReference type="RefSeq" id="WP_097378239.1">
    <property type="nucleotide sequence ID" value="NZ_NXNI01000001.1"/>
</dbReference>
<sequence length="85" mass="9408">MSRRQLERTVLEALADGEPRYAVDLAARIDEHPVTVEGACDRLREDGGIRSVGCRRYEITATGRRRLADVQPATSGSDVRTEGRP</sequence>
<accession>A0A2A5QR27</accession>
<proteinExistence type="predicted"/>
<evidence type="ECO:0008006" key="3">
    <source>
        <dbReference type="Google" id="ProtNLM"/>
    </source>
</evidence>